<accession>A0A3P1XNZ5</accession>
<reference evidence="6 7" key="1">
    <citation type="submission" date="2018-11" db="EMBL/GenBank/DDBJ databases">
        <title>Enterobacteriaceae from Patient.</title>
        <authorList>
            <person name="Shen C."/>
            <person name="Yang Y."/>
            <person name="Tian G."/>
        </authorList>
    </citation>
    <scope>NUCLEOTIDE SEQUENCE [LARGE SCALE GENOMIC DNA]</scope>
    <source>
        <strain evidence="6 7">GBGD28</strain>
    </source>
</reference>
<gene>
    <name evidence="6" type="ORF">EIA08_31155</name>
</gene>
<dbReference type="InterPro" id="IPR015424">
    <property type="entry name" value="PyrdxlP-dep_Trfase"/>
</dbReference>
<keyword evidence="3 6" id="KW-0808">Transferase</keyword>
<dbReference type="Proteomes" id="UP000271008">
    <property type="component" value="Unassembled WGS sequence"/>
</dbReference>
<name>A0A3P1XNZ5_ECOLX</name>
<evidence type="ECO:0000313" key="7">
    <source>
        <dbReference type="Proteomes" id="UP000271008"/>
    </source>
</evidence>
<dbReference type="GO" id="GO:0030170">
    <property type="term" value="F:pyridoxal phosphate binding"/>
    <property type="evidence" value="ECO:0007669"/>
    <property type="project" value="InterPro"/>
</dbReference>
<dbReference type="InterPro" id="IPR015421">
    <property type="entry name" value="PyrdxlP-dep_Trfase_major"/>
</dbReference>
<dbReference type="SUPFAM" id="SSF53383">
    <property type="entry name" value="PLP-dependent transferases"/>
    <property type="match status" value="1"/>
</dbReference>
<dbReference type="InterPro" id="IPR004839">
    <property type="entry name" value="Aminotransferase_I/II_large"/>
</dbReference>
<dbReference type="RefSeq" id="WP_148672191.1">
    <property type="nucleotide sequence ID" value="NZ_RQTU01000575.1"/>
</dbReference>
<keyword evidence="4" id="KW-0663">Pyridoxal phosphate</keyword>
<dbReference type="InterPro" id="IPR050859">
    <property type="entry name" value="Class-I_PLP-dep_aminotransf"/>
</dbReference>
<dbReference type="InterPro" id="IPR015422">
    <property type="entry name" value="PyrdxlP-dep_Trfase_small"/>
</dbReference>
<evidence type="ECO:0000256" key="4">
    <source>
        <dbReference type="ARBA" id="ARBA00022898"/>
    </source>
</evidence>
<dbReference type="PANTHER" id="PTHR42790:SF7">
    <property type="entry name" value="GNTR FAMILY TRANSCRIPTIONAL REGULATORY PROTEIN"/>
    <property type="match status" value="1"/>
</dbReference>
<dbReference type="AlphaFoldDB" id="A0A3P1XNZ5"/>
<feature type="non-terminal residue" evidence="6">
    <location>
        <position position="1"/>
    </location>
</feature>
<protein>
    <submittedName>
        <fullName evidence="6">PLP-dependent aminotransferase family protein</fullName>
    </submittedName>
</protein>
<dbReference type="Gene3D" id="3.90.1150.10">
    <property type="entry name" value="Aspartate Aminotransferase, domain 1"/>
    <property type="match status" value="1"/>
</dbReference>
<dbReference type="CDD" id="cd00609">
    <property type="entry name" value="AAT_like"/>
    <property type="match status" value="1"/>
</dbReference>
<evidence type="ECO:0000256" key="3">
    <source>
        <dbReference type="ARBA" id="ARBA00022679"/>
    </source>
</evidence>
<organism evidence="6 7">
    <name type="scientific">Escherichia coli</name>
    <dbReference type="NCBI Taxonomy" id="562"/>
    <lineage>
        <taxon>Bacteria</taxon>
        <taxon>Pseudomonadati</taxon>
        <taxon>Pseudomonadota</taxon>
        <taxon>Gammaproteobacteria</taxon>
        <taxon>Enterobacterales</taxon>
        <taxon>Enterobacteriaceae</taxon>
        <taxon>Escherichia</taxon>
    </lineage>
</organism>
<dbReference type="Gene3D" id="3.40.640.10">
    <property type="entry name" value="Type I PLP-dependent aspartate aminotransferase-like (Major domain)"/>
    <property type="match status" value="1"/>
</dbReference>
<comment type="cofactor">
    <cofactor evidence="1">
        <name>pyridoxal 5'-phosphate</name>
        <dbReference type="ChEBI" id="CHEBI:597326"/>
    </cofactor>
</comment>
<evidence type="ECO:0000313" key="6">
    <source>
        <dbReference type="EMBL" id="RRD59617.1"/>
    </source>
</evidence>
<feature type="domain" description="Aminotransferase class I/classII large" evidence="5">
    <location>
        <begin position="29"/>
        <end position="185"/>
    </location>
</feature>
<comment type="caution">
    <text evidence="6">The sequence shown here is derived from an EMBL/GenBank/DDBJ whole genome shotgun (WGS) entry which is preliminary data.</text>
</comment>
<dbReference type="Pfam" id="PF00155">
    <property type="entry name" value="Aminotran_1_2"/>
    <property type="match status" value="1"/>
</dbReference>
<evidence type="ECO:0000256" key="1">
    <source>
        <dbReference type="ARBA" id="ARBA00001933"/>
    </source>
</evidence>
<evidence type="ECO:0000259" key="5">
    <source>
        <dbReference type="Pfam" id="PF00155"/>
    </source>
</evidence>
<keyword evidence="2 6" id="KW-0032">Aminotransferase</keyword>
<dbReference type="GO" id="GO:1901605">
    <property type="term" value="P:alpha-amino acid metabolic process"/>
    <property type="evidence" value="ECO:0007669"/>
    <property type="project" value="TreeGrafter"/>
</dbReference>
<dbReference type="GO" id="GO:0008483">
    <property type="term" value="F:transaminase activity"/>
    <property type="evidence" value="ECO:0007669"/>
    <property type="project" value="UniProtKB-KW"/>
</dbReference>
<evidence type="ECO:0000256" key="2">
    <source>
        <dbReference type="ARBA" id="ARBA00022576"/>
    </source>
</evidence>
<dbReference type="PANTHER" id="PTHR42790">
    <property type="entry name" value="AMINOTRANSFERASE"/>
    <property type="match status" value="1"/>
</dbReference>
<feature type="non-terminal residue" evidence="6">
    <location>
        <position position="189"/>
    </location>
</feature>
<sequence length="189" mass="20675">AIVPLSKSTPDVEAPSLKPLWRELSRVVQHNLQTVLGYDLLAGQRVLREQIARLMLDSGSVVTADDIIITSGCHNSMSLALMAVCKPGDIVAVESPCYYGSMQMLRGIGVKVIEIPTDPETGISVEALELALEQWPIKGIILVPNCNNPLGFIMPDARKRAVLSLAQRHDIVIFEDDVYGELASEYPRP</sequence>
<dbReference type="EMBL" id="RQTU01000575">
    <property type="protein sequence ID" value="RRD59617.1"/>
    <property type="molecule type" value="Genomic_DNA"/>
</dbReference>
<proteinExistence type="predicted"/>